<name>A0A1B1FMM1_9PSED</name>
<dbReference type="PANTHER" id="PTHR21496:SF23">
    <property type="entry name" value="3-PHENYLPROPIONATE_CINNAMIC ACID DIOXYGENASE FERREDOXIN SUBUNIT"/>
    <property type="match status" value="1"/>
</dbReference>
<dbReference type="GO" id="GO:0046872">
    <property type="term" value="F:metal ion binding"/>
    <property type="evidence" value="ECO:0007669"/>
    <property type="project" value="UniProtKB-KW"/>
</dbReference>
<evidence type="ECO:0000256" key="1">
    <source>
        <dbReference type="ARBA" id="ARBA00022448"/>
    </source>
</evidence>
<evidence type="ECO:0000259" key="9">
    <source>
        <dbReference type="PROSITE" id="PS51296"/>
    </source>
</evidence>
<dbReference type="InterPro" id="IPR017941">
    <property type="entry name" value="Rieske_2Fe-2S"/>
</dbReference>
<keyword evidence="7" id="KW-0411">Iron-sulfur</keyword>
<dbReference type="PROSITE" id="PS51296">
    <property type="entry name" value="RIESKE"/>
    <property type="match status" value="1"/>
</dbReference>
<dbReference type="Gene3D" id="2.102.10.10">
    <property type="entry name" value="Rieske [2Fe-2S] iron-sulphur domain"/>
    <property type="match status" value="1"/>
</dbReference>
<dbReference type="SUPFAM" id="SSF50022">
    <property type="entry name" value="ISP domain"/>
    <property type="match status" value="1"/>
</dbReference>
<proteinExistence type="inferred from homology"/>
<evidence type="ECO:0000313" key="10">
    <source>
        <dbReference type="EMBL" id="ANQ47379.1"/>
    </source>
</evidence>
<dbReference type="PANTHER" id="PTHR21496">
    <property type="entry name" value="FERREDOXIN-RELATED"/>
    <property type="match status" value="1"/>
</dbReference>
<organism evidence="10">
    <name type="scientific">Pseudomonas sp. PWD32</name>
    <dbReference type="NCBI Taxonomy" id="1869343"/>
    <lineage>
        <taxon>Bacteria</taxon>
        <taxon>Pseudomonadati</taxon>
        <taxon>Pseudomonadota</taxon>
        <taxon>Gammaproteobacteria</taxon>
        <taxon>Pseudomonadales</taxon>
        <taxon>Pseudomonadaceae</taxon>
        <taxon>Pseudomonas</taxon>
    </lineage>
</organism>
<keyword evidence="3" id="KW-0479">Metal-binding</keyword>
<keyword evidence="5" id="KW-0249">Electron transport</keyword>
<evidence type="ECO:0000256" key="5">
    <source>
        <dbReference type="ARBA" id="ARBA00022982"/>
    </source>
</evidence>
<evidence type="ECO:0000256" key="7">
    <source>
        <dbReference type="ARBA" id="ARBA00023014"/>
    </source>
</evidence>
<dbReference type="CDD" id="cd03528">
    <property type="entry name" value="Rieske_RO_ferredoxin"/>
    <property type="match status" value="1"/>
</dbReference>
<evidence type="ECO:0000256" key="8">
    <source>
        <dbReference type="ARBA" id="ARBA00038001"/>
    </source>
</evidence>
<keyword evidence="4" id="KW-0058">Aromatic hydrocarbons catabolism</keyword>
<evidence type="ECO:0000256" key="3">
    <source>
        <dbReference type="ARBA" id="ARBA00022723"/>
    </source>
</evidence>
<evidence type="ECO:0000256" key="6">
    <source>
        <dbReference type="ARBA" id="ARBA00023004"/>
    </source>
</evidence>
<dbReference type="EMBL" id="KT160226">
    <property type="protein sequence ID" value="ANQ47379.1"/>
    <property type="molecule type" value="Genomic_DNA"/>
</dbReference>
<dbReference type="InterPro" id="IPR036922">
    <property type="entry name" value="Rieske_2Fe-2S_sf"/>
</dbReference>
<evidence type="ECO:0000256" key="2">
    <source>
        <dbReference type="ARBA" id="ARBA00022714"/>
    </source>
</evidence>
<protein>
    <submittedName>
        <fullName evidence="10">Ferredoxin</fullName>
    </submittedName>
</protein>
<dbReference type="AlphaFoldDB" id="A0A1B1FMM1"/>
<keyword evidence="1" id="KW-0813">Transport</keyword>
<keyword evidence="6" id="KW-0408">Iron</keyword>
<evidence type="ECO:0000256" key="4">
    <source>
        <dbReference type="ARBA" id="ARBA00022797"/>
    </source>
</evidence>
<sequence>MAFSRVCDLLDVPIGEAFKVEGDGAAVAIFNVDGDLFATQDQCSHGDWSLSEGGYLDGDVVECSLHMGKFCVRTGKIKSAPPCESLKIFPIRIDGNDVYIDLDAGYLTP</sequence>
<reference evidence="10" key="1">
    <citation type="submission" date="2015-06" db="EMBL/GenBank/DDBJ databases">
        <authorList>
            <person name="Hoefler B.C."/>
            <person name="Straight P.D."/>
        </authorList>
    </citation>
    <scope>NUCLEOTIDE SEQUENCE</scope>
    <source>
        <strain evidence="10">PWD32</strain>
    </source>
</reference>
<accession>A0A1B1FMM1</accession>
<comment type="similarity">
    <text evidence="8">Belongs to the bacterial ring-hydroxylating dioxygenase ferredoxin component family.</text>
</comment>
<dbReference type="GO" id="GO:0051537">
    <property type="term" value="F:2 iron, 2 sulfur cluster binding"/>
    <property type="evidence" value="ECO:0007669"/>
    <property type="project" value="UniProtKB-KW"/>
</dbReference>
<feature type="domain" description="Rieske" evidence="9">
    <location>
        <begin position="4"/>
        <end position="100"/>
    </location>
</feature>
<dbReference type="Pfam" id="PF00355">
    <property type="entry name" value="Rieske"/>
    <property type="match status" value="1"/>
</dbReference>
<keyword evidence="2" id="KW-0001">2Fe-2S</keyword>